<sequence>MQESVMKAWWDSSHMAGANAAYVEELYESYLEDPKSVSDTWRQIFDNLPKVEGVELETNHTSVKDQFRKLAALGPTARMSSVPVDGASVSDDRQVKVLQLINAYRFRGHQHANLDPLGLWKQERVRDLELSHHSLSEKDFDSVFNVGSFAIGKDSMSLGELFKSLNRTYCGSIGAEYMHITDTDQKRWLQQKIESVQAKPEIAKEEKISILKGLTAADGMEKYLGSKFPGAKRFSLEGGDALIPMLKGLITKAGTAGTKEVVIGMAHRGRLNVLVNVLGKNPSVLFDEFSGKHDDSLGAGDVKYHAGFSSDFATPGGNVHLALAFNPSHLEIVNPVVMGSVRARLVRRNNDTNTVLPITIHGDSAIAGQGVVQETFNMSQTRGFAVGGTVRIVVNNQVGFTTSKTEDTRSTQYCTDIAKMVQAPIFHVNSDDPEAVAFVTELALEYRNKFKKDVVIDLVCYRRHGHNEADEPNATQPLMYQKIKKHPVPRAIYADQLIAEGIIEQRDADRYLEEYRAALDHGACVVEEWRPMTEHSVDWTPYLGHDWDTPYDGSVSVEKLKELGTSITTFPEGHKLQSRVNKLYQDRKAMVAGEKKLDWGMAENLAYATLVDEGEDIRITGQDSGRGTFFHRHAVLHNQADASTYMPLQHIREGQGEIEIYDSVLSEEAVMAFEYGYATAEPTCLTIWEAQFGDFANGAQVVFDQFLSSGEAKWGRLCGLTVLLPHGYEGQGPEHSSARLERFLQMCADHNWQVCVPSTPAQVYNMLRRQVVRPMRKPLIVMSPKSLLRHPLAVSSLEELAEGKFHNVIGEIDDIDPKNVKRVVMCSGKVYYDLLDQRRKNEQTDVAIIRLEQLYPFPQEECAKVVAQYSHVTDWVWCQEEPQNQGAWYCSQHHFWQAIPDGAKLTYAGREASSSPAVGYVSVHNQQQKALVEDALTIK</sequence>
<dbReference type="Pfam" id="PF00676">
    <property type="entry name" value="E1_dh"/>
    <property type="match status" value="1"/>
</dbReference>
<comment type="cofactor">
    <cofactor evidence="1">
        <name>thiamine diphosphate</name>
        <dbReference type="ChEBI" id="CHEBI:58937"/>
    </cofactor>
</comment>
<dbReference type="InterPro" id="IPR011603">
    <property type="entry name" value="2oxoglutarate_DH_E1"/>
</dbReference>
<evidence type="ECO:0000256" key="7">
    <source>
        <dbReference type="ARBA" id="ARBA00023002"/>
    </source>
</evidence>
<dbReference type="NCBIfam" id="TIGR00239">
    <property type="entry name" value="2oxo_dh_E1"/>
    <property type="match status" value="1"/>
</dbReference>
<dbReference type="RefSeq" id="WP_272966153.1">
    <property type="nucleotide sequence ID" value="NZ_CALBIY010000067.1"/>
</dbReference>
<evidence type="ECO:0000256" key="9">
    <source>
        <dbReference type="ARBA" id="ARBA00023152"/>
    </source>
</evidence>
<dbReference type="InterPro" id="IPR031717">
    <property type="entry name" value="ODO-1/KGD_C"/>
</dbReference>
<dbReference type="Pfam" id="PF16078">
    <property type="entry name" value="2-oxogl_dehyd_N"/>
    <property type="match status" value="1"/>
</dbReference>
<dbReference type="FunFam" id="3.40.50.970:FF:000014">
    <property type="entry name" value="2-oxoglutarate dehydrogenase E1 component"/>
    <property type="match status" value="1"/>
</dbReference>
<dbReference type="Gene3D" id="3.40.50.11610">
    <property type="entry name" value="Multifunctional 2-oxoglutarate metabolism enzyme, C-terminal domain"/>
    <property type="match status" value="1"/>
</dbReference>
<reference evidence="13 14" key="1">
    <citation type="journal article" date="2018" name="Nat. Biotechnol.">
        <title>A standardized bacterial taxonomy based on genome phylogeny substantially revises the tree of life.</title>
        <authorList>
            <person name="Parks D.H."/>
            <person name="Chuvochina M."/>
            <person name="Waite D.W."/>
            <person name="Rinke C."/>
            <person name="Skarshewski A."/>
            <person name="Chaumeil P.A."/>
            <person name="Hugenholtz P."/>
        </authorList>
    </citation>
    <scope>NUCLEOTIDE SEQUENCE [LARGE SCALE GENOMIC DNA]</scope>
    <source>
        <strain evidence="13">UBA11621</strain>
    </source>
</reference>
<comment type="caution">
    <text evidence="13">The sequence shown here is derived from an EMBL/GenBank/DDBJ whole genome shotgun (WGS) entry which is preliminary data.</text>
</comment>
<dbReference type="GO" id="GO:0006096">
    <property type="term" value="P:glycolytic process"/>
    <property type="evidence" value="ECO:0007669"/>
    <property type="project" value="UniProtKB-KW"/>
</dbReference>
<accession>A0A358E0D6</accession>
<dbReference type="Gene3D" id="3.40.50.970">
    <property type="match status" value="1"/>
</dbReference>
<evidence type="ECO:0000259" key="12">
    <source>
        <dbReference type="SMART" id="SM00861"/>
    </source>
</evidence>
<dbReference type="GO" id="GO:0005829">
    <property type="term" value="C:cytosol"/>
    <property type="evidence" value="ECO:0007669"/>
    <property type="project" value="TreeGrafter"/>
</dbReference>
<dbReference type="Pfam" id="PF02779">
    <property type="entry name" value="Transket_pyr"/>
    <property type="match status" value="1"/>
</dbReference>
<evidence type="ECO:0000256" key="5">
    <source>
        <dbReference type="ARBA" id="ARBA00012280"/>
    </source>
</evidence>
<evidence type="ECO:0000256" key="8">
    <source>
        <dbReference type="ARBA" id="ARBA00023052"/>
    </source>
</evidence>
<dbReference type="NCBIfam" id="NF006914">
    <property type="entry name" value="PRK09404.1"/>
    <property type="match status" value="1"/>
</dbReference>
<keyword evidence="8" id="KW-0786">Thiamine pyrophosphate</keyword>
<dbReference type="EMBL" id="DONK01000170">
    <property type="protein sequence ID" value="HBU51870.1"/>
    <property type="molecule type" value="Genomic_DNA"/>
</dbReference>
<dbReference type="InterPro" id="IPR032106">
    <property type="entry name" value="2-oxogl_dehyd_N"/>
</dbReference>
<comment type="subunit">
    <text evidence="4">Homodimer. Part of the 2-oxoglutarate dehydrogenase (OGDH) complex composed of E1 (2-oxoglutarate dehydrogenase), E2 (dihydrolipoamide succinyltransferase) and E3 (dihydrolipoamide dehydrogenase); the complex contains multiple copies of the three enzymatic components (E1, E2 and E3).</text>
</comment>
<dbReference type="InterPro" id="IPR005475">
    <property type="entry name" value="Transketolase-like_Pyr-bd"/>
</dbReference>
<dbReference type="SMART" id="SM00861">
    <property type="entry name" value="Transket_pyr"/>
    <property type="match status" value="1"/>
</dbReference>
<comment type="similarity">
    <text evidence="3">Belongs to the alpha-ketoglutarate dehydrogenase family.</text>
</comment>
<evidence type="ECO:0000313" key="14">
    <source>
        <dbReference type="Proteomes" id="UP000264779"/>
    </source>
</evidence>
<dbReference type="CDD" id="cd02016">
    <property type="entry name" value="TPP_E1_OGDC_like"/>
    <property type="match status" value="1"/>
</dbReference>
<evidence type="ECO:0000256" key="3">
    <source>
        <dbReference type="ARBA" id="ARBA00006936"/>
    </source>
</evidence>
<dbReference type="PANTHER" id="PTHR23152:SF4">
    <property type="entry name" value="2-OXOADIPATE DEHYDROGENASE COMPLEX COMPONENT E1"/>
    <property type="match status" value="1"/>
</dbReference>
<evidence type="ECO:0000313" key="13">
    <source>
        <dbReference type="EMBL" id="HBU51870.1"/>
    </source>
</evidence>
<evidence type="ECO:0000256" key="11">
    <source>
        <dbReference type="ARBA" id="ARBA00051911"/>
    </source>
</evidence>
<dbReference type="Pfam" id="PF16870">
    <property type="entry name" value="OxoGdeHyase_C"/>
    <property type="match status" value="1"/>
</dbReference>
<dbReference type="NCBIfam" id="NF008907">
    <property type="entry name" value="PRK12270.1"/>
    <property type="match status" value="1"/>
</dbReference>
<dbReference type="FunFam" id="3.40.50.11610:FF:000001">
    <property type="entry name" value="2-oxoglutarate dehydrogenase E1 component"/>
    <property type="match status" value="1"/>
</dbReference>
<feature type="domain" description="Transketolase-like pyrimidine-binding" evidence="12">
    <location>
        <begin position="597"/>
        <end position="790"/>
    </location>
</feature>
<dbReference type="InterPro" id="IPR029061">
    <property type="entry name" value="THDP-binding"/>
</dbReference>
<keyword evidence="7" id="KW-0560">Oxidoreductase</keyword>
<dbReference type="GO" id="GO:0006099">
    <property type="term" value="P:tricarboxylic acid cycle"/>
    <property type="evidence" value="ECO:0007669"/>
    <property type="project" value="TreeGrafter"/>
</dbReference>
<evidence type="ECO:0000256" key="4">
    <source>
        <dbReference type="ARBA" id="ARBA00011301"/>
    </source>
</evidence>
<dbReference type="Proteomes" id="UP000264779">
    <property type="component" value="Unassembled WGS sequence"/>
</dbReference>
<protein>
    <recommendedName>
        <fullName evidence="6">2-oxoglutarate dehydrogenase E1 component</fullName>
        <ecNumber evidence="5">1.2.4.2</ecNumber>
    </recommendedName>
    <alternativeName>
        <fullName evidence="10">Alpha-ketoglutarate dehydrogenase</fullName>
    </alternativeName>
</protein>
<dbReference type="FunFam" id="1.10.287.1150:FF:000004">
    <property type="entry name" value="2-oxoglutarate dehydrogenase E1 component"/>
    <property type="match status" value="1"/>
</dbReference>
<dbReference type="GO" id="GO:0045252">
    <property type="term" value="C:oxoglutarate dehydrogenase complex"/>
    <property type="evidence" value="ECO:0007669"/>
    <property type="project" value="TreeGrafter"/>
</dbReference>
<dbReference type="GO" id="GO:0030976">
    <property type="term" value="F:thiamine pyrophosphate binding"/>
    <property type="evidence" value="ECO:0007669"/>
    <property type="project" value="InterPro"/>
</dbReference>
<organism evidence="13 14">
    <name type="scientific">Alteromonas australica</name>
    <dbReference type="NCBI Taxonomy" id="589873"/>
    <lineage>
        <taxon>Bacteria</taxon>
        <taxon>Pseudomonadati</taxon>
        <taxon>Pseudomonadota</taxon>
        <taxon>Gammaproteobacteria</taxon>
        <taxon>Alteromonadales</taxon>
        <taxon>Alteromonadaceae</taxon>
        <taxon>Alteromonas/Salinimonas group</taxon>
        <taxon>Alteromonas</taxon>
    </lineage>
</organism>
<evidence type="ECO:0000256" key="10">
    <source>
        <dbReference type="ARBA" id="ARBA00030680"/>
    </source>
</evidence>
<dbReference type="GO" id="GO:0004591">
    <property type="term" value="F:oxoglutarate dehydrogenase (succinyl-transferring) activity"/>
    <property type="evidence" value="ECO:0007669"/>
    <property type="project" value="UniProtKB-EC"/>
</dbReference>
<name>A0A358E0D6_9ALTE</name>
<dbReference type="InterPro" id="IPR001017">
    <property type="entry name" value="DH_E1"/>
</dbReference>
<dbReference type="PIRSF" id="PIRSF000157">
    <property type="entry name" value="Oxoglu_dh_E1"/>
    <property type="match status" value="1"/>
</dbReference>
<comment type="catalytic activity">
    <reaction evidence="11">
        <text>N(6)-[(R)-lipoyl]-L-lysyl-[protein] + 2-oxoglutarate + H(+) = N(6)-[(R)-S(8)-succinyldihydrolipoyl]-L-lysyl-[protein] + CO2</text>
        <dbReference type="Rhea" id="RHEA:12188"/>
        <dbReference type="Rhea" id="RHEA-COMP:10474"/>
        <dbReference type="Rhea" id="RHEA-COMP:20092"/>
        <dbReference type="ChEBI" id="CHEBI:15378"/>
        <dbReference type="ChEBI" id="CHEBI:16526"/>
        <dbReference type="ChEBI" id="CHEBI:16810"/>
        <dbReference type="ChEBI" id="CHEBI:83099"/>
        <dbReference type="ChEBI" id="CHEBI:83120"/>
        <dbReference type="EC" id="1.2.4.2"/>
    </reaction>
</comment>
<dbReference type="SUPFAM" id="SSF52518">
    <property type="entry name" value="Thiamin diphosphate-binding fold (THDP-binding)"/>
    <property type="match status" value="2"/>
</dbReference>
<dbReference type="InterPro" id="IPR042179">
    <property type="entry name" value="KGD_C_sf"/>
</dbReference>
<proteinExistence type="inferred from homology"/>
<dbReference type="EC" id="1.2.4.2" evidence="5"/>
<evidence type="ECO:0000256" key="2">
    <source>
        <dbReference type="ARBA" id="ARBA00003906"/>
    </source>
</evidence>
<dbReference type="AlphaFoldDB" id="A0A358E0D6"/>
<dbReference type="PANTHER" id="PTHR23152">
    <property type="entry name" value="2-OXOGLUTARATE DEHYDROGENASE"/>
    <property type="match status" value="1"/>
</dbReference>
<dbReference type="Gene3D" id="3.40.50.12470">
    <property type="match status" value="1"/>
</dbReference>
<keyword evidence="9" id="KW-0324">Glycolysis</keyword>
<evidence type="ECO:0000256" key="1">
    <source>
        <dbReference type="ARBA" id="ARBA00001964"/>
    </source>
</evidence>
<gene>
    <name evidence="13" type="ORF">DEB45_11470</name>
</gene>
<evidence type="ECO:0000256" key="6">
    <source>
        <dbReference type="ARBA" id="ARBA00013321"/>
    </source>
</evidence>
<dbReference type="FunFam" id="3.40.50.12470:FF:000009">
    <property type="entry name" value="2-oxoglutarate dehydrogenase E1 component"/>
    <property type="match status" value="1"/>
</dbReference>
<comment type="function">
    <text evidence="2">E1 component of the 2-oxoglutarate dehydrogenase (OGDH) complex which catalyzes the decarboxylation of 2-oxoglutarate, the first step in the conversion of 2-oxoglutarate to succinyl-CoA and CO(2).</text>
</comment>
<dbReference type="Gene3D" id="1.10.287.1150">
    <property type="entry name" value="TPP helical domain"/>
    <property type="match status" value="1"/>
</dbReference>